<keyword evidence="1" id="KW-0812">Transmembrane</keyword>
<accession>A0AAW2FX59</accession>
<feature type="transmembrane region" description="Helical" evidence="1">
    <location>
        <begin position="229"/>
        <end position="248"/>
    </location>
</feature>
<keyword evidence="1" id="KW-0472">Membrane</keyword>
<comment type="caution">
    <text evidence="2">The sequence shown here is derived from an EMBL/GenBank/DDBJ whole genome shotgun (WGS) entry which is preliminary data.</text>
</comment>
<evidence type="ECO:0000313" key="2">
    <source>
        <dbReference type="EMBL" id="KAL0120033.1"/>
    </source>
</evidence>
<feature type="transmembrane region" description="Helical" evidence="1">
    <location>
        <begin position="66"/>
        <end position="83"/>
    </location>
</feature>
<gene>
    <name evidence="2" type="ORF">PUN28_008010</name>
</gene>
<protein>
    <submittedName>
        <fullName evidence="2">Uncharacterized protein</fullName>
    </submittedName>
</protein>
<proteinExistence type="predicted"/>
<feature type="transmembrane region" description="Helical" evidence="1">
    <location>
        <begin position="179"/>
        <end position="198"/>
    </location>
</feature>
<name>A0AAW2FX59_9HYME</name>
<organism evidence="2 3">
    <name type="scientific">Cardiocondyla obscurior</name>
    <dbReference type="NCBI Taxonomy" id="286306"/>
    <lineage>
        <taxon>Eukaryota</taxon>
        <taxon>Metazoa</taxon>
        <taxon>Ecdysozoa</taxon>
        <taxon>Arthropoda</taxon>
        <taxon>Hexapoda</taxon>
        <taxon>Insecta</taxon>
        <taxon>Pterygota</taxon>
        <taxon>Neoptera</taxon>
        <taxon>Endopterygota</taxon>
        <taxon>Hymenoptera</taxon>
        <taxon>Apocrita</taxon>
        <taxon>Aculeata</taxon>
        <taxon>Formicoidea</taxon>
        <taxon>Formicidae</taxon>
        <taxon>Myrmicinae</taxon>
        <taxon>Cardiocondyla</taxon>
    </lineage>
</organism>
<evidence type="ECO:0000256" key="1">
    <source>
        <dbReference type="SAM" id="Phobius"/>
    </source>
</evidence>
<keyword evidence="3" id="KW-1185">Reference proteome</keyword>
<reference evidence="2 3" key="1">
    <citation type="submission" date="2023-03" db="EMBL/GenBank/DDBJ databases">
        <title>High recombination rates correlate with genetic variation in Cardiocondyla obscurior ants.</title>
        <authorList>
            <person name="Errbii M."/>
        </authorList>
    </citation>
    <scope>NUCLEOTIDE SEQUENCE [LARGE SCALE GENOMIC DNA]</scope>
    <source>
        <strain evidence="2">Alpha-2009</strain>
        <tissue evidence="2">Whole body</tissue>
    </source>
</reference>
<feature type="transmembrane region" description="Helical" evidence="1">
    <location>
        <begin position="103"/>
        <end position="120"/>
    </location>
</feature>
<keyword evidence="1" id="KW-1133">Transmembrane helix</keyword>
<dbReference type="Proteomes" id="UP001430953">
    <property type="component" value="Unassembled WGS sequence"/>
</dbReference>
<dbReference type="EMBL" id="JADYXP020000007">
    <property type="protein sequence ID" value="KAL0120033.1"/>
    <property type="molecule type" value="Genomic_DNA"/>
</dbReference>
<sequence length="331" mass="39119">MRVYVRVDVNGTSAIESNLIICTRPLIRVTSNTELAVFRCAVFRSDLRSNESFKYYESYLQNLRKIQFFMFFFLIYIIKIQRANTAISSKIQIRVTNYPSRDSSFFFFSLSLFFSLLPYLPSLHQIRSQIESLPPFLFLQHVTHSKRIFSPSLSLPFYTSLSCLLPLKADLGKRENQSTILFFFFIYLLLNNSIRIILKIIFRITIKRPEETSLFQSCLVILHHRSFQILYNALIFFKFETTLYFFFFSCNSEFSLVRIISNQIIRLSFFARVFEIHVDINANESSSIRTPRSWRLYQSVVVRRSRIIEHRRGVARIHAIGSFSTRLVQFP</sequence>
<dbReference type="AlphaFoldDB" id="A0AAW2FX59"/>
<evidence type="ECO:0000313" key="3">
    <source>
        <dbReference type="Proteomes" id="UP001430953"/>
    </source>
</evidence>